<dbReference type="GO" id="GO:0043139">
    <property type="term" value="F:5'-3' DNA helicase activity"/>
    <property type="evidence" value="ECO:0007669"/>
    <property type="project" value="UniProtKB-EC"/>
</dbReference>
<dbReference type="EC" id="5.6.2.3" evidence="12 13"/>
<evidence type="ECO:0000256" key="1">
    <source>
        <dbReference type="ARBA" id="ARBA00008428"/>
    </source>
</evidence>
<keyword evidence="2 13" id="KW-0639">Primosome</keyword>
<dbReference type="GO" id="GO:0006269">
    <property type="term" value="P:DNA replication, synthesis of primer"/>
    <property type="evidence" value="ECO:0007669"/>
    <property type="project" value="UniProtKB-UniRule"/>
</dbReference>
<dbReference type="Gene3D" id="3.40.50.300">
    <property type="entry name" value="P-loop containing nucleotide triphosphate hydrolases"/>
    <property type="match status" value="1"/>
</dbReference>
<reference evidence="15" key="2">
    <citation type="submission" date="2015-06" db="EMBL/GenBank/DDBJ databases">
        <title>Environmentally co-occuring mercury resistance plasmids are genetically and phenotypically diverse and confer variable context-dependent fitness effects.</title>
        <authorList>
            <person name="Hall J.P.J."/>
            <person name="Harrison E."/>
            <person name="Lilley A.K."/>
            <person name="Paterson S."/>
            <person name="Spiers A.J."/>
            <person name="Brockhurst M.A."/>
        </authorList>
    </citation>
    <scope>NUCLEOTIDE SEQUENCE [LARGE SCALE GENOMIC DNA]</scope>
    <source>
        <strain evidence="15">SBW25</strain>
        <plasmid evidence="15">pQBR55</plasmid>
    </source>
</reference>
<evidence type="ECO:0000256" key="10">
    <source>
        <dbReference type="ARBA" id="ARBA00044932"/>
    </source>
</evidence>
<evidence type="ECO:0000256" key="11">
    <source>
        <dbReference type="ARBA" id="ARBA00048954"/>
    </source>
</evidence>
<dbReference type="NCBIfam" id="TIGR00665">
    <property type="entry name" value="DnaB"/>
    <property type="match status" value="1"/>
</dbReference>
<keyword evidence="3 13" id="KW-0235">DNA replication</keyword>
<evidence type="ECO:0000256" key="2">
    <source>
        <dbReference type="ARBA" id="ARBA00022515"/>
    </source>
</evidence>
<evidence type="ECO:0000256" key="3">
    <source>
        <dbReference type="ARBA" id="ARBA00022705"/>
    </source>
</evidence>
<evidence type="ECO:0000256" key="13">
    <source>
        <dbReference type="RuleBase" id="RU362085"/>
    </source>
</evidence>
<dbReference type="GO" id="GO:0005524">
    <property type="term" value="F:ATP binding"/>
    <property type="evidence" value="ECO:0007669"/>
    <property type="project" value="UniProtKB-UniRule"/>
</dbReference>
<evidence type="ECO:0000256" key="9">
    <source>
        <dbReference type="ARBA" id="ARBA00023235"/>
    </source>
</evidence>
<dbReference type="AlphaFoldDB" id="A0A0G4E5K8"/>
<keyword evidence="6 13" id="KW-0347">Helicase</keyword>
<dbReference type="Gene3D" id="1.10.860.10">
    <property type="entry name" value="DNAb Helicase, Chain A"/>
    <property type="match status" value="1"/>
</dbReference>
<dbReference type="GO" id="GO:0016887">
    <property type="term" value="F:ATP hydrolysis activity"/>
    <property type="evidence" value="ECO:0007669"/>
    <property type="project" value="RHEA"/>
</dbReference>
<reference evidence="15" key="1">
    <citation type="submission" date="2014-12" db="EMBL/GenBank/DDBJ databases">
        <authorList>
            <person name="Hall J."/>
        </authorList>
    </citation>
    <scope>NUCLEOTIDE SEQUENCE [LARGE SCALE GENOMIC DNA]</scope>
    <source>
        <strain evidence="15">SBW25</strain>
        <plasmid evidence="15">pQBR55</plasmid>
    </source>
</reference>
<evidence type="ECO:0000256" key="4">
    <source>
        <dbReference type="ARBA" id="ARBA00022741"/>
    </source>
</evidence>
<gene>
    <name evidence="15" type="ORF">PQBR55_0050</name>
</gene>
<evidence type="ECO:0000256" key="12">
    <source>
        <dbReference type="NCBIfam" id="TIGR00665"/>
    </source>
</evidence>
<dbReference type="InterPro" id="IPR036185">
    <property type="entry name" value="DNA_heli_DnaB-like_N_sf"/>
</dbReference>
<evidence type="ECO:0000256" key="6">
    <source>
        <dbReference type="ARBA" id="ARBA00022806"/>
    </source>
</evidence>
<dbReference type="InterPro" id="IPR027417">
    <property type="entry name" value="P-loop_NTPase"/>
</dbReference>
<dbReference type="GO" id="GO:0005829">
    <property type="term" value="C:cytosol"/>
    <property type="evidence" value="ECO:0007669"/>
    <property type="project" value="TreeGrafter"/>
</dbReference>
<keyword evidence="4 13" id="KW-0547">Nucleotide-binding</keyword>
<feature type="domain" description="SF4 helicase" evidence="14">
    <location>
        <begin position="211"/>
        <end position="478"/>
    </location>
</feature>
<dbReference type="InterPro" id="IPR007694">
    <property type="entry name" value="DNA_helicase_DnaB-like_C"/>
</dbReference>
<dbReference type="PANTHER" id="PTHR30153">
    <property type="entry name" value="REPLICATIVE DNA HELICASE DNAB"/>
    <property type="match status" value="1"/>
</dbReference>
<organism evidence="15">
    <name type="scientific">Pseudomonas fluorescens (strain SBW25)</name>
    <dbReference type="NCBI Taxonomy" id="216595"/>
    <lineage>
        <taxon>Bacteria</taxon>
        <taxon>Pseudomonadati</taxon>
        <taxon>Pseudomonadota</taxon>
        <taxon>Gammaproteobacteria</taxon>
        <taxon>Pseudomonadales</taxon>
        <taxon>Pseudomonadaceae</taxon>
        <taxon>Pseudomonas</taxon>
    </lineage>
</organism>
<protein>
    <recommendedName>
        <fullName evidence="12 13">Replicative DNA helicase</fullName>
        <ecNumber evidence="12 13">5.6.2.3</ecNumber>
    </recommendedName>
</protein>
<dbReference type="Pfam" id="PF03796">
    <property type="entry name" value="DnaB_C"/>
    <property type="match status" value="1"/>
</dbReference>
<evidence type="ECO:0000256" key="5">
    <source>
        <dbReference type="ARBA" id="ARBA00022801"/>
    </source>
</evidence>
<dbReference type="InterPro" id="IPR003593">
    <property type="entry name" value="AAA+_ATPase"/>
</dbReference>
<keyword evidence="8 13" id="KW-0238">DNA-binding</keyword>
<dbReference type="FunFam" id="3.40.50.300:FF:000076">
    <property type="entry name" value="Replicative DNA helicase"/>
    <property type="match status" value="1"/>
</dbReference>
<dbReference type="GO" id="GO:1990077">
    <property type="term" value="C:primosome complex"/>
    <property type="evidence" value="ECO:0007669"/>
    <property type="project" value="UniProtKB-UniRule"/>
</dbReference>
<dbReference type="SUPFAM" id="SSF52540">
    <property type="entry name" value="P-loop containing nucleoside triphosphate hydrolases"/>
    <property type="match status" value="1"/>
</dbReference>
<dbReference type="SUPFAM" id="SSF48024">
    <property type="entry name" value="N-terminal domain of DnaB helicase"/>
    <property type="match status" value="1"/>
</dbReference>
<proteinExistence type="inferred from homology"/>
<comment type="similarity">
    <text evidence="1 13">Belongs to the helicase family. DnaB subfamily.</text>
</comment>
<evidence type="ECO:0000259" key="14">
    <source>
        <dbReference type="PROSITE" id="PS51199"/>
    </source>
</evidence>
<evidence type="ECO:0000256" key="7">
    <source>
        <dbReference type="ARBA" id="ARBA00022840"/>
    </source>
</evidence>
<keyword evidence="7 13" id="KW-0067">ATP-binding</keyword>
<dbReference type="FunFam" id="1.10.860.10:FF:000001">
    <property type="entry name" value="Replicative DNA helicase"/>
    <property type="match status" value="1"/>
</dbReference>
<evidence type="ECO:0000256" key="8">
    <source>
        <dbReference type="ARBA" id="ARBA00023125"/>
    </source>
</evidence>
<dbReference type="PROSITE" id="PS51199">
    <property type="entry name" value="SF4_HELICASE"/>
    <property type="match status" value="1"/>
</dbReference>
<keyword evidence="15" id="KW-0614">Plasmid</keyword>
<dbReference type="SMART" id="SM00382">
    <property type="entry name" value="AAA"/>
    <property type="match status" value="1"/>
</dbReference>
<dbReference type="InterPro" id="IPR016136">
    <property type="entry name" value="DNA_helicase_N/primase_C"/>
</dbReference>
<dbReference type="PANTHER" id="PTHR30153:SF2">
    <property type="entry name" value="REPLICATIVE DNA HELICASE"/>
    <property type="match status" value="1"/>
</dbReference>
<dbReference type="Pfam" id="PF00772">
    <property type="entry name" value="DnaB"/>
    <property type="match status" value="1"/>
</dbReference>
<name>A0A0G4E5K8_PSEFS</name>
<geneLocation type="plasmid" evidence="15">
    <name>pQBR55</name>
</geneLocation>
<keyword evidence="5 13" id="KW-0378">Hydrolase</keyword>
<evidence type="ECO:0000313" key="15">
    <source>
        <dbReference type="EMBL" id="CEK42429.1"/>
    </source>
</evidence>
<keyword evidence="9" id="KW-0413">Isomerase</keyword>
<dbReference type="InterPro" id="IPR007693">
    <property type="entry name" value="DNA_helicase_DnaB-like_N"/>
</dbReference>
<dbReference type="GO" id="GO:0042802">
    <property type="term" value="F:identical protein binding"/>
    <property type="evidence" value="ECO:0007669"/>
    <property type="project" value="UniProtKB-ARBA"/>
</dbReference>
<dbReference type="GO" id="GO:0003677">
    <property type="term" value="F:DNA binding"/>
    <property type="evidence" value="ECO:0007669"/>
    <property type="project" value="UniProtKB-UniRule"/>
</dbReference>
<comment type="function">
    <text evidence="10 13">The main replicative DNA helicase, it participates in initiation and elongation during chromosome replication. Travels ahead of the DNA replisome, separating dsDNA into templates for DNA synthesis. A processive ATP-dependent 5'-3' DNA helicase it has DNA-dependent ATPase activity.</text>
</comment>
<dbReference type="EMBL" id="LN713927">
    <property type="protein sequence ID" value="CEK42429.1"/>
    <property type="molecule type" value="Genomic_DNA"/>
</dbReference>
<dbReference type="NCBIfam" id="NF004384">
    <property type="entry name" value="PRK05748.1"/>
    <property type="match status" value="1"/>
</dbReference>
<comment type="catalytic activity">
    <reaction evidence="11 13">
        <text>ATP + H2O = ADP + phosphate + H(+)</text>
        <dbReference type="Rhea" id="RHEA:13065"/>
        <dbReference type="ChEBI" id="CHEBI:15377"/>
        <dbReference type="ChEBI" id="CHEBI:15378"/>
        <dbReference type="ChEBI" id="CHEBI:30616"/>
        <dbReference type="ChEBI" id="CHEBI:43474"/>
        <dbReference type="ChEBI" id="CHEBI:456216"/>
        <dbReference type="EC" id="5.6.2.3"/>
    </reaction>
</comment>
<dbReference type="CDD" id="cd00984">
    <property type="entry name" value="DnaB_C"/>
    <property type="match status" value="1"/>
</dbReference>
<accession>A0A0G4E5K8</accession>
<dbReference type="InterPro" id="IPR007692">
    <property type="entry name" value="DNA_helicase_DnaB"/>
</dbReference>
<sequence length="484" mass="53377">MAARKGSLVKGQFQLNEIVTMNDIPAPEQYDLQTAALKVPPHSIEAEQAVLGGLMLDNNAWERVLDQVSDGDFYRHDHRLIFRAIAKLADLNSPIDVVTLAEQLDKEGLTSQVGGLGYLGELAKNTPSVANIKAYAQIVRARATLRQLIGVATEIADSAFNPEGRTAEEILDEAERQIFQIAEARPKTGGPVSVNDLLTKAIDRIDTLFNTDNAITGLSTGYTDLDGMTSGLQPSDLIIVAGRPSMGKTTFAMNLVENAVLRSDKTVLVYSLEMPGESLIMRMLSSLGRIDQTKVRAGRLEDDDWPRLTSAVNLLNDRKLFIDDTAGISPSEMRARTRRLVREHGDVALIMIDYLQLMQIPGSGGDNRTNEISEISRSLKALAKEFNCPVVALSQLNRSLEQRPNKRPINSDLRESGAIEQDADVIMFVYRDEVYHPETEHKGIAEIIIGKQRNGPIGTARLAFIGKYTRFENLAPGSYNFDDE</sequence>